<protein>
    <submittedName>
        <fullName evidence="2">Uncharacterized protein</fullName>
    </submittedName>
</protein>
<evidence type="ECO:0000313" key="2">
    <source>
        <dbReference type="EMBL" id="KAL3386829.1"/>
    </source>
</evidence>
<feature type="region of interest" description="Disordered" evidence="1">
    <location>
        <begin position="1"/>
        <end position="186"/>
    </location>
</feature>
<feature type="compositionally biased region" description="Acidic residues" evidence="1">
    <location>
        <begin position="634"/>
        <end position="648"/>
    </location>
</feature>
<feature type="compositionally biased region" description="Basic and acidic residues" evidence="1">
    <location>
        <begin position="162"/>
        <end position="186"/>
    </location>
</feature>
<feature type="compositionally biased region" description="Low complexity" evidence="1">
    <location>
        <begin position="364"/>
        <end position="379"/>
    </location>
</feature>
<name>A0ABD2W282_9HYME</name>
<organism evidence="2 3">
    <name type="scientific">Trichogramma kaykai</name>
    <dbReference type="NCBI Taxonomy" id="54128"/>
    <lineage>
        <taxon>Eukaryota</taxon>
        <taxon>Metazoa</taxon>
        <taxon>Ecdysozoa</taxon>
        <taxon>Arthropoda</taxon>
        <taxon>Hexapoda</taxon>
        <taxon>Insecta</taxon>
        <taxon>Pterygota</taxon>
        <taxon>Neoptera</taxon>
        <taxon>Endopterygota</taxon>
        <taxon>Hymenoptera</taxon>
        <taxon>Apocrita</taxon>
        <taxon>Proctotrupomorpha</taxon>
        <taxon>Chalcidoidea</taxon>
        <taxon>Trichogrammatidae</taxon>
        <taxon>Trichogramma</taxon>
    </lineage>
</organism>
<feature type="compositionally biased region" description="Basic and acidic residues" evidence="1">
    <location>
        <begin position="685"/>
        <end position="719"/>
    </location>
</feature>
<feature type="compositionally biased region" description="Basic and acidic residues" evidence="1">
    <location>
        <begin position="825"/>
        <end position="845"/>
    </location>
</feature>
<feature type="compositionally biased region" description="Low complexity" evidence="1">
    <location>
        <begin position="580"/>
        <end position="589"/>
    </location>
</feature>
<dbReference type="Proteomes" id="UP001627154">
    <property type="component" value="Unassembled WGS sequence"/>
</dbReference>
<keyword evidence="3" id="KW-1185">Reference proteome</keyword>
<reference evidence="2 3" key="1">
    <citation type="journal article" date="2024" name="bioRxiv">
        <title>A reference genome for Trichogramma kaykai: A tiny desert-dwelling parasitoid wasp with competing sex-ratio distorters.</title>
        <authorList>
            <person name="Culotta J."/>
            <person name="Lindsey A.R."/>
        </authorList>
    </citation>
    <scope>NUCLEOTIDE SEQUENCE [LARGE SCALE GENOMIC DNA]</scope>
    <source>
        <strain evidence="2 3">KSX58</strain>
    </source>
</reference>
<feature type="compositionally biased region" description="Basic and acidic residues" evidence="1">
    <location>
        <begin position="119"/>
        <end position="136"/>
    </location>
</feature>
<dbReference type="AlphaFoldDB" id="A0ABD2W282"/>
<evidence type="ECO:0000313" key="3">
    <source>
        <dbReference type="Proteomes" id="UP001627154"/>
    </source>
</evidence>
<feature type="compositionally biased region" description="Low complexity" evidence="1">
    <location>
        <begin position="849"/>
        <end position="860"/>
    </location>
</feature>
<feature type="region of interest" description="Disordered" evidence="1">
    <location>
        <begin position="364"/>
        <end position="400"/>
    </location>
</feature>
<gene>
    <name evidence="2" type="ORF">TKK_017756</name>
</gene>
<feature type="compositionally biased region" description="Acidic residues" evidence="1">
    <location>
        <begin position="33"/>
        <end position="101"/>
    </location>
</feature>
<evidence type="ECO:0000256" key="1">
    <source>
        <dbReference type="SAM" id="MobiDB-lite"/>
    </source>
</evidence>
<feature type="compositionally biased region" description="Basic and acidic residues" evidence="1">
    <location>
        <begin position="731"/>
        <end position="748"/>
    </location>
</feature>
<feature type="region of interest" description="Disordered" evidence="1">
    <location>
        <begin position="818"/>
        <end position="880"/>
    </location>
</feature>
<feature type="compositionally biased region" description="Basic residues" evidence="1">
    <location>
        <begin position="386"/>
        <end position="400"/>
    </location>
</feature>
<sequence>MHITSCTLCVPQTKANIGRGGGGIGNDTRPVDSSEEDSGEEDDDIADDDANGDERGEEENDNDSEEDETSSEPDDDDDDDDDDDEDDVDDNGDSDDNDEFEHELRAVAAAANSTTNDKAAVDGRTPQRDDKDRGDDGQAATTTTDKEVKEFKRRKKTSFQLNKEKTTVKDKRLSSSTLEKESLKRGENVAVVSAKTSENTILPEAEAVSDGVAALEELKVLAKNERNAKRRYRENRLNGLESSEDVQWLMRPPQSAQKLLSKRQSGSSNEDAGNPLKLIKDLKEYLLIQYAAEREKLDQLSAEELLATENVFQVLAKLSENPERWERIHQLLMDVKADVVDYPSEAKKRLVGVFDGEFAEPLIAPATTTMQTPTTSPPASEERPTRKAKKKKKKKKKLRKQKLLRKFTSSSIATSPVEALLAPTDSPPAKWRSQAADVMAKQRTWSQEDGREDVVPGSIAKMRYTVPATMRDWPEFRQGGGGDKEQDSLRALNSERQALMLKAAREFDYEAADQRGRTLHYGKISTHPKGLFDNDDDDGSSGGRRAYHFGQVVSHGGGSGYERQRPREQLSLSYPGQRHQQQQQQQQQQERFNANFGHSQGYLPPGRQQQQHEASGGSWAANAPWRGYDRAWSEDDETAAGELEEEEEPKNSWNWRPKSRDEFESSWLQQPWNTEHRDYYARLEDREGELDRDWRQRQQSWERQDAREKYPNRPRENEMSRLIQRPGAWPNREKSKEYASIREKSPERQEEENNGAKSAPNGSNGDSKDSPKLTLKTWDSLTSDPATWPFKLPGAKPWPKDKNGVAYNPNAAIVRKLGLITDKQQSSKDAKDSRKQNDKSFKNAWDEASSSSGNNNNNNNRDSKTWQQQQQSSEKIGEDWKSAAKWKQFAYHKVTQPGGSLAAGFDNNNNNGNSSSSSKLSNKNAFIAVSAVAKPRYNGVDNDDWRKNDIEEMDIEQNNNNNDNSNNRAALDLDHPSNQMRMNIRKKNDVPGQPDALENQLEKLKTSGEPVLLEVNVHIQNSTVHRDGSTRTSTQQVVGSLDVAAEKNASISKAYKTST</sequence>
<accession>A0ABD2W282</accession>
<feature type="compositionally biased region" description="Polar residues" evidence="1">
    <location>
        <begin position="865"/>
        <end position="874"/>
    </location>
</feature>
<comment type="caution">
    <text evidence="2">The sequence shown here is derived from an EMBL/GenBank/DDBJ whole genome shotgun (WGS) entry which is preliminary data.</text>
</comment>
<feature type="region of interest" description="Disordered" evidence="1">
    <location>
        <begin position="520"/>
        <end position="658"/>
    </location>
</feature>
<dbReference type="EMBL" id="JBJJXI010000143">
    <property type="protein sequence ID" value="KAL3386829.1"/>
    <property type="molecule type" value="Genomic_DNA"/>
</dbReference>
<proteinExistence type="predicted"/>
<feature type="region of interest" description="Disordered" evidence="1">
    <location>
        <begin position="685"/>
        <end position="806"/>
    </location>
</feature>